<keyword evidence="1" id="KW-0732">Signal</keyword>
<name>A0ABW5Z972_9FLAO</name>
<reference evidence="3" key="1">
    <citation type="journal article" date="2019" name="Int. J. Syst. Evol. Microbiol.">
        <title>The Global Catalogue of Microorganisms (GCM) 10K type strain sequencing project: providing services to taxonomists for standard genome sequencing and annotation.</title>
        <authorList>
            <consortium name="The Broad Institute Genomics Platform"/>
            <consortium name="The Broad Institute Genome Sequencing Center for Infectious Disease"/>
            <person name="Wu L."/>
            <person name="Ma J."/>
        </authorList>
    </citation>
    <scope>NUCLEOTIDE SEQUENCE [LARGE SCALE GENOMIC DNA]</scope>
    <source>
        <strain evidence="3">KCTC 52644</strain>
    </source>
</reference>
<sequence>MKKTLRNTLTLGFLLIVSTSFGQDLGYDIHNTSLNKYIQIEENLKSKKIPTTSNHVSFSGDAQPIKFQRTEKKIADLITYYYFKEKDSTMSSVLYEWDVSNFENKVNNQKPKKYQKAFISKYKELKENIATKFGEPKIKRNYSNISKLDSINTFV</sequence>
<feature type="chain" id="PRO_5045733732" evidence="1">
    <location>
        <begin position="23"/>
        <end position="155"/>
    </location>
</feature>
<organism evidence="2 3">
    <name type="scientific">Flavobacterium ardleyense</name>
    <dbReference type="NCBI Taxonomy" id="2038737"/>
    <lineage>
        <taxon>Bacteria</taxon>
        <taxon>Pseudomonadati</taxon>
        <taxon>Bacteroidota</taxon>
        <taxon>Flavobacteriia</taxon>
        <taxon>Flavobacteriales</taxon>
        <taxon>Flavobacteriaceae</taxon>
        <taxon>Flavobacterium</taxon>
    </lineage>
</organism>
<evidence type="ECO:0000313" key="3">
    <source>
        <dbReference type="Proteomes" id="UP001597549"/>
    </source>
</evidence>
<comment type="caution">
    <text evidence="2">The sequence shown here is derived from an EMBL/GenBank/DDBJ whole genome shotgun (WGS) entry which is preliminary data.</text>
</comment>
<evidence type="ECO:0000313" key="2">
    <source>
        <dbReference type="EMBL" id="MFD2909011.1"/>
    </source>
</evidence>
<evidence type="ECO:0000256" key="1">
    <source>
        <dbReference type="SAM" id="SignalP"/>
    </source>
</evidence>
<feature type="signal peptide" evidence="1">
    <location>
        <begin position="1"/>
        <end position="22"/>
    </location>
</feature>
<dbReference type="EMBL" id="JBHUOL010000013">
    <property type="protein sequence ID" value="MFD2909011.1"/>
    <property type="molecule type" value="Genomic_DNA"/>
</dbReference>
<proteinExistence type="predicted"/>
<keyword evidence="3" id="KW-1185">Reference proteome</keyword>
<dbReference type="Proteomes" id="UP001597549">
    <property type="component" value="Unassembled WGS sequence"/>
</dbReference>
<dbReference type="RefSeq" id="WP_379807121.1">
    <property type="nucleotide sequence ID" value="NZ_JBHUOL010000013.1"/>
</dbReference>
<gene>
    <name evidence="2" type="ORF">ACFSX9_09700</name>
</gene>
<accession>A0ABW5Z972</accession>
<protein>
    <submittedName>
        <fullName evidence="2">Uncharacterized protein</fullName>
    </submittedName>
</protein>